<keyword evidence="2" id="KW-1185">Reference proteome</keyword>
<dbReference type="EMBL" id="KX620748">
    <property type="protein sequence ID" value="AOT24272.1"/>
    <property type="molecule type" value="Genomic_DNA"/>
</dbReference>
<dbReference type="OrthoDB" id="20723at10239"/>
<evidence type="ECO:0000313" key="1">
    <source>
        <dbReference type="EMBL" id="AOT24272.1"/>
    </source>
</evidence>
<protein>
    <recommendedName>
        <fullName evidence="3">Helix-turn-helix domain-containing protein</fullName>
    </recommendedName>
</protein>
<sequence length="71" mass="8222">MKVDDFDDVRALTQKDVAELLHASVGYVRSCRLATKPKGRVFPMPGWKTDGKRYLLPAWRFREWVESLPDA</sequence>
<gene>
    <name evidence="1" type="primary">34</name>
    <name evidence="1" type="ORF">ANATOLE_34</name>
</gene>
<evidence type="ECO:0000313" key="2">
    <source>
        <dbReference type="Proteomes" id="UP000223795"/>
    </source>
</evidence>
<evidence type="ECO:0008006" key="3">
    <source>
        <dbReference type="Google" id="ProtNLM"/>
    </source>
</evidence>
<proteinExistence type="predicted"/>
<name>A0A1D8ETA6_9CAUD</name>
<reference evidence="1 2" key="1">
    <citation type="submission" date="2016-07" db="EMBL/GenBank/DDBJ databases">
        <authorList>
            <person name="Modlin R.L."/>
            <person name="Cheng L.S."/>
            <person name="Marinelli L.J."/>
            <person name="Grosset N."/>
            <person name="Gautier M."/>
            <person name="Fitz-Gibbon S."/>
            <person name="Pellegrini M."/>
            <person name="Bowman C.A."/>
            <person name="Russell D.A."/>
            <person name="Jacobs-Sera D."/>
            <person name="Hatfull G.F."/>
        </authorList>
    </citation>
    <scope>NUCLEOTIDE SEQUENCE [LARGE SCALE GENOMIC DNA]</scope>
</reference>
<accession>A0A1D8ETA6</accession>
<dbReference type="RefSeq" id="YP_009596782.1">
    <property type="nucleotide sequence ID" value="NC_041890.1"/>
</dbReference>
<dbReference type="GeneID" id="40072380"/>
<organism evidence="1 2">
    <name type="scientific">Propionibacterium phage Anatole</name>
    <dbReference type="NCBI Taxonomy" id="1897531"/>
    <lineage>
        <taxon>Viruses</taxon>
        <taxon>Duplodnaviria</taxon>
        <taxon>Heunggongvirae</taxon>
        <taxon>Uroviricota</taxon>
        <taxon>Caudoviricetes</taxon>
        <taxon>Anatolevirus</taxon>
        <taxon>Anatolevirus anatole</taxon>
    </lineage>
</organism>
<dbReference type="KEGG" id="vg:40072380"/>
<dbReference type="Proteomes" id="UP000223795">
    <property type="component" value="Segment"/>
</dbReference>